<name>A0AA36M435_CYLNA</name>
<keyword evidence="3" id="KW-1185">Reference proteome</keyword>
<gene>
    <name evidence="2" type="ORF">CYNAS_LOCUS8989</name>
</gene>
<organism evidence="2 3">
    <name type="scientific">Cylicocyclus nassatus</name>
    <name type="common">Nematode worm</name>
    <dbReference type="NCBI Taxonomy" id="53992"/>
    <lineage>
        <taxon>Eukaryota</taxon>
        <taxon>Metazoa</taxon>
        <taxon>Ecdysozoa</taxon>
        <taxon>Nematoda</taxon>
        <taxon>Chromadorea</taxon>
        <taxon>Rhabditida</taxon>
        <taxon>Rhabditina</taxon>
        <taxon>Rhabditomorpha</taxon>
        <taxon>Strongyloidea</taxon>
        <taxon>Strongylidae</taxon>
        <taxon>Cylicocyclus</taxon>
    </lineage>
</organism>
<evidence type="ECO:0000256" key="1">
    <source>
        <dbReference type="SAM" id="SignalP"/>
    </source>
</evidence>
<comment type="caution">
    <text evidence="2">The sequence shown here is derived from an EMBL/GenBank/DDBJ whole genome shotgun (WGS) entry which is preliminary data.</text>
</comment>
<reference evidence="2" key="1">
    <citation type="submission" date="2023-07" db="EMBL/GenBank/DDBJ databases">
        <authorList>
            <consortium name="CYATHOMIX"/>
        </authorList>
    </citation>
    <scope>NUCLEOTIDE SEQUENCE</scope>
    <source>
        <strain evidence="2">N/A</strain>
    </source>
</reference>
<sequence>MYQLLIFAFQSILALTSNETGIPCNPSRYEEEIKRDQKDKASKLSESFAGYKDTIGSLFIGRPGSSDYGFVNVSEPYQDLIEGAMTDITLYRKYDSAIEWTAFNVASNYTREYIYEYLKYWKKVEEEYKNLLTSEDEKAKNKAAEERRHENIEKNVTKLLEGRYPSFMFTVVTIHDTVGDAFLTLARNLTKEQVQVSQELRDSAGYGCSLARFITKENDFNRLAVLLGCVPRNVTCTLVNITDNNGTKTGELESWWYENTVSPKIERS</sequence>
<evidence type="ECO:0000313" key="2">
    <source>
        <dbReference type="EMBL" id="CAJ0597006.1"/>
    </source>
</evidence>
<protein>
    <submittedName>
        <fullName evidence="2">Uncharacterized protein</fullName>
    </submittedName>
</protein>
<accession>A0AA36M435</accession>
<dbReference type="EMBL" id="CATQJL010000223">
    <property type="protein sequence ID" value="CAJ0597006.1"/>
    <property type="molecule type" value="Genomic_DNA"/>
</dbReference>
<proteinExistence type="predicted"/>
<dbReference type="AlphaFoldDB" id="A0AA36M435"/>
<evidence type="ECO:0000313" key="3">
    <source>
        <dbReference type="Proteomes" id="UP001176961"/>
    </source>
</evidence>
<dbReference type="Proteomes" id="UP001176961">
    <property type="component" value="Unassembled WGS sequence"/>
</dbReference>
<feature type="signal peptide" evidence="1">
    <location>
        <begin position="1"/>
        <end position="16"/>
    </location>
</feature>
<keyword evidence="1" id="KW-0732">Signal</keyword>
<feature type="chain" id="PRO_5041298716" evidence="1">
    <location>
        <begin position="17"/>
        <end position="268"/>
    </location>
</feature>